<dbReference type="HOGENOM" id="CLU_1273021_0_0_1"/>
<dbReference type="OMA" id="ASHNIKG"/>
<dbReference type="InterPro" id="IPR036259">
    <property type="entry name" value="MFS_trans_sf"/>
</dbReference>
<dbReference type="Pfam" id="PF07690">
    <property type="entry name" value="MFS_1"/>
    <property type="match status" value="1"/>
</dbReference>
<evidence type="ECO:0000256" key="2">
    <source>
        <dbReference type="ARBA" id="ARBA00022692"/>
    </source>
</evidence>
<dbReference type="KEGG" id="tbl:TBLA_0B03550"/>
<dbReference type="GeneID" id="14494531"/>
<keyword evidence="3 5" id="KW-1133">Transmembrane helix</keyword>
<gene>
    <name evidence="6" type="primary">TBLA0B03550</name>
    <name evidence="6" type="ORF">TBLA_0B03550</name>
</gene>
<dbReference type="PANTHER" id="PTHR23502">
    <property type="entry name" value="MAJOR FACILITATOR SUPERFAMILY"/>
    <property type="match status" value="1"/>
</dbReference>
<dbReference type="GO" id="GO:0005886">
    <property type="term" value="C:plasma membrane"/>
    <property type="evidence" value="ECO:0007669"/>
    <property type="project" value="TreeGrafter"/>
</dbReference>
<dbReference type="Proteomes" id="UP000002866">
    <property type="component" value="Chromosome 2"/>
</dbReference>
<keyword evidence="2 5" id="KW-0812">Transmembrane</keyword>
<dbReference type="RefSeq" id="XP_004178714.1">
    <property type="nucleotide sequence ID" value="XM_004178666.1"/>
</dbReference>
<dbReference type="OrthoDB" id="3357846at2759"/>
<dbReference type="AlphaFoldDB" id="I2GYJ3"/>
<organism evidence="6 7">
    <name type="scientific">Henningerozyma blattae (strain ATCC 34711 / CBS 6284 / DSM 70876 / NBRC 10599 / NRRL Y-10934 / UCD 77-7)</name>
    <name type="common">Yeast</name>
    <name type="synonym">Tetrapisispora blattae</name>
    <dbReference type="NCBI Taxonomy" id="1071380"/>
    <lineage>
        <taxon>Eukaryota</taxon>
        <taxon>Fungi</taxon>
        <taxon>Dikarya</taxon>
        <taxon>Ascomycota</taxon>
        <taxon>Saccharomycotina</taxon>
        <taxon>Saccharomycetes</taxon>
        <taxon>Saccharomycetales</taxon>
        <taxon>Saccharomycetaceae</taxon>
        <taxon>Henningerozyma</taxon>
    </lineage>
</organism>
<dbReference type="InParanoid" id="I2GYJ3"/>
<evidence type="ECO:0008006" key="8">
    <source>
        <dbReference type="Google" id="ProtNLM"/>
    </source>
</evidence>
<dbReference type="InterPro" id="IPR011701">
    <property type="entry name" value="MFS"/>
</dbReference>
<dbReference type="PANTHER" id="PTHR23502:SF38">
    <property type="entry name" value="POLYAMINE TRANSPORTER 4"/>
    <property type="match status" value="1"/>
</dbReference>
<evidence type="ECO:0000313" key="6">
    <source>
        <dbReference type="EMBL" id="CCH59195.1"/>
    </source>
</evidence>
<accession>I2GYJ3</accession>
<dbReference type="EMBL" id="HE806317">
    <property type="protein sequence ID" value="CCH59195.1"/>
    <property type="molecule type" value="Genomic_DNA"/>
</dbReference>
<evidence type="ECO:0000256" key="1">
    <source>
        <dbReference type="ARBA" id="ARBA00004141"/>
    </source>
</evidence>
<comment type="subcellular location">
    <subcellularLocation>
        <location evidence="1">Membrane</location>
        <topology evidence="1">Multi-pass membrane protein</topology>
    </subcellularLocation>
</comment>
<name>I2GYJ3_HENB6</name>
<evidence type="ECO:0000256" key="4">
    <source>
        <dbReference type="ARBA" id="ARBA00023136"/>
    </source>
</evidence>
<dbReference type="Gene3D" id="1.20.1720.10">
    <property type="entry name" value="Multidrug resistance protein D"/>
    <property type="match status" value="1"/>
</dbReference>
<dbReference type="SUPFAM" id="SSF103473">
    <property type="entry name" value="MFS general substrate transporter"/>
    <property type="match status" value="1"/>
</dbReference>
<feature type="transmembrane region" description="Helical" evidence="5">
    <location>
        <begin position="120"/>
        <end position="139"/>
    </location>
</feature>
<evidence type="ECO:0000313" key="7">
    <source>
        <dbReference type="Proteomes" id="UP000002866"/>
    </source>
</evidence>
<feature type="transmembrane region" description="Helical" evidence="5">
    <location>
        <begin position="78"/>
        <end position="99"/>
    </location>
</feature>
<sequence>MTSSSNINTNLDNNLFLKSAIICDNQNSSMTLYNKLDDTKHKVKYSNEKTRVINPEYLEWDGSDDLDNPHNWSVWKKWYVTLTAAALGFICTMGSSLYVSDISSMKEEFGYGEEISLSGLTFYLIGLSTVICAPLSKIFGRKLVYLVSLPLCMRCTMGIVLSHGHMKIILPLRYLGGMFASPPLSVGSGTIIDIFDNDETSIAMTFFCNGSILGSCH</sequence>
<feature type="transmembrane region" description="Helical" evidence="5">
    <location>
        <begin position="145"/>
        <end position="164"/>
    </location>
</feature>
<keyword evidence="4 5" id="KW-0472">Membrane</keyword>
<dbReference type="GO" id="GO:0015606">
    <property type="term" value="F:spermidine transmembrane transporter activity"/>
    <property type="evidence" value="ECO:0007669"/>
    <property type="project" value="TreeGrafter"/>
</dbReference>
<proteinExistence type="predicted"/>
<dbReference type="GO" id="GO:0000297">
    <property type="term" value="F:spermine transmembrane transporter activity"/>
    <property type="evidence" value="ECO:0007669"/>
    <property type="project" value="TreeGrafter"/>
</dbReference>
<dbReference type="eggNOG" id="KOG0255">
    <property type="taxonomic scope" value="Eukaryota"/>
</dbReference>
<evidence type="ECO:0000256" key="5">
    <source>
        <dbReference type="SAM" id="Phobius"/>
    </source>
</evidence>
<evidence type="ECO:0000256" key="3">
    <source>
        <dbReference type="ARBA" id="ARBA00022989"/>
    </source>
</evidence>
<reference evidence="6 7" key="1">
    <citation type="journal article" date="2011" name="Proc. Natl. Acad. Sci. U.S.A.">
        <title>Evolutionary erosion of yeast sex chromosomes by mating-type switching accidents.</title>
        <authorList>
            <person name="Gordon J.L."/>
            <person name="Armisen D."/>
            <person name="Proux-Wera E."/>
            <person name="Oheigeartaigh S.S."/>
            <person name="Byrne K.P."/>
            <person name="Wolfe K.H."/>
        </authorList>
    </citation>
    <scope>NUCLEOTIDE SEQUENCE [LARGE SCALE GENOMIC DNA]</scope>
    <source>
        <strain evidence="7">ATCC 34711 / CBS 6284 / DSM 70876 / NBRC 10599 / NRRL Y-10934 / UCD 77-7</strain>
    </source>
</reference>
<protein>
    <recommendedName>
        <fullName evidence="8">Major facilitator superfamily (MFS) profile domain-containing protein</fullName>
    </recommendedName>
</protein>
<keyword evidence="7" id="KW-1185">Reference proteome</keyword>